<keyword evidence="3" id="KW-0067">ATP-binding</keyword>
<dbReference type="AlphaFoldDB" id="A0A1G5SFB7"/>
<evidence type="ECO:0000256" key="2">
    <source>
        <dbReference type="ARBA" id="ARBA00022741"/>
    </source>
</evidence>
<reference evidence="6 7" key="1">
    <citation type="submission" date="2016-10" db="EMBL/GenBank/DDBJ databases">
        <authorList>
            <person name="de Groot N.N."/>
        </authorList>
    </citation>
    <scope>NUCLEOTIDE SEQUENCE [LARGE SCALE GENOMIC DNA]</scope>
    <source>
        <strain evidence="6">1</strain>
    </source>
</reference>
<keyword evidence="6" id="KW-0378">Hydrolase</keyword>
<keyword evidence="7" id="KW-1185">Reference proteome</keyword>
<dbReference type="GO" id="GO:0004045">
    <property type="term" value="F:peptidyl-tRNA hydrolase activity"/>
    <property type="evidence" value="ECO:0007669"/>
    <property type="project" value="InterPro"/>
</dbReference>
<dbReference type="Proteomes" id="UP000198729">
    <property type="component" value="Unassembled WGS sequence"/>
</dbReference>
<dbReference type="GO" id="GO:0016881">
    <property type="term" value="F:acid-amino acid ligase activity"/>
    <property type="evidence" value="ECO:0007669"/>
    <property type="project" value="InterPro"/>
</dbReference>
<dbReference type="NCBIfam" id="TIGR00447">
    <property type="entry name" value="pth"/>
    <property type="match status" value="1"/>
</dbReference>
<dbReference type="STRING" id="51642.NSMM_420024"/>
<evidence type="ECO:0000313" key="7">
    <source>
        <dbReference type="Proteomes" id="UP000198729"/>
    </source>
</evidence>
<name>A0A1G5SFB7_9PROT</name>
<evidence type="ECO:0000313" key="6">
    <source>
        <dbReference type="EMBL" id="SCZ85896.1"/>
    </source>
</evidence>
<evidence type="ECO:0000256" key="3">
    <source>
        <dbReference type="ARBA" id="ARBA00022840"/>
    </source>
</evidence>
<organism evidence="6 7">
    <name type="scientific">Nitrosomonas mobilis</name>
    <dbReference type="NCBI Taxonomy" id="51642"/>
    <lineage>
        <taxon>Bacteria</taxon>
        <taxon>Pseudomonadati</taxon>
        <taxon>Pseudomonadota</taxon>
        <taxon>Betaproteobacteria</taxon>
        <taxon>Nitrosomonadales</taxon>
        <taxon>Nitrosomonadaceae</taxon>
        <taxon>Nitrosomonas</taxon>
    </lineage>
</organism>
<dbReference type="InterPro" id="IPR001328">
    <property type="entry name" value="Pept_tRNA_hydro"/>
</dbReference>
<keyword evidence="2" id="KW-0547">Nucleotide-binding</keyword>
<dbReference type="InterPro" id="IPR036615">
    <property type="entry name" value="Mur_ligase_C_dom_sf"/>
</dbReference>
<dbReference type="Pfam" id="PF01195">
    <property type="entry name" value="Pept_tRNA_hydro"/>
    <property type="match status" value="1"/>
</dbReference>
<gene>
    <name evidence="6" type="ORF">NSMM_420024</name>
</gene>
<dbReference type="OrthoDB" id="9803907at2"/>
<dbReference type="SUPFAM" id="SSF53244">
    <property type="entry name" value="MurD-like peptide ligases, peptide-binding domain"/>
    <property type="match status" value="1"/>
</dbReference>
<dbReference type="SUPFAM" id="SSF53623">
    <property type="entry name" value="MurD-like peptide ligases, catalytic domain"/>
    <property type="match status" value="1"/>
</dbReference>
<evidence type="ECO:0000259" key="5">
    <source>
        <dbReference type="Pfam" id="PF08245"/>
    </source>
</evidence>
<feature type="domain" description="Mur ligase central" evidence="5">
    <location>
        <begin position="44"/>
        <end position="235"/>
    </location>
</feature>
<dbReference type="InterPro" id="IPR013221">
    <property type="entry name" value="Mur_ligase_cen"/>
</dbReference>
<dbReference type="Pfam" id="PF08245">
    <property type="entry name" value="Mur_ligase_M"/>
    <property type="match status" value="1"/>
</dbReference>
<keyword evidence="1" id="KW-0436">Ligase</keyword>
<accession>A0A1G5SFB7</accession>
<dbReference type="CDD" id="cd00462">
    <property type="entry name" value="PTH"/>
    <property type="match status" value="1"/>
</dbReference>
<evidence type="ECO:0000259" key="4">
    <source>
        <dbReference type="Pfam" id="PF02875"/>
    </source>
</evidence>
<dbReference type="SUPFAM" id="SSF53178">
    <property type="entry name" value="Peptidyl-tRNA hydrolase-like"/>
    <property type="match status" value="1"/>
</dbReference>
<dbReference type="Gene3D" id="3.40.1190.10">
    <property type="entry name" value="Mur-like, catalytic domain"/>
    <property type="match status" value="1"/>
</dbReference>
<dbReference type="PANTHER" id="PTHR43024">
    <property type="entry name" value="UDP-N-ACETYLMURAMOYL-TRIPEPTIDE--D-ALANYL-D-ALANINE LIGASE"/>
    <property type="match status" value="1"/>
</dbReference>
<dbReference type="Gene3D" id="3.90.190.20">
    <property type="entry name" value="Mur ligase, C-terminal domain"/>
    <property type="match status" value="1"/>
</dbReference>
<dbReference type="Pfam" id="PF02875">
    <property type="entry name" value="Mur_ligase_C"/>
    <property type="match status" value="1"/>
</dbReference>
<dbReference type="GO" id="GO:0005524">
    <property type="term" value="F:ATP binding"/>
    <property type="evidence" value="ECO:0007669"/>
    <property type="project" value="UniProtKB-KW"/>
</dbReference>
<dbReference type="EMBL" id="FMWO01000050">
    <property type="protein sequence ID" value="SCZ85896.1"/>
    <property type="molecule type" value="Genomic_DNA"/>
</dbReference>
<evidence type="ECO:0000256" key="1">
    <source>
        <dbReference type="ARBA" id="ARBA00022598"/>
    </source>
</evidence>
<dbReference type="PANTHER" id="PTHR43024:SF1">
    <property type="entry name" value="UDP-N-ACETYLMURAMOYL-TRIPEPTIDE--D-ALANYL-D-ALANINE LIGASE"/>
    <property type="match status" value="1"/>
</dbReference>
<dbReference type="InterPro" id="IPR004101">
    <property type="entry name" value="Mur_ligase_C"/>
</dbReference>
<dbReference type="InterPro" id="IPR036565">
    <property type="entry name" value="Mur-like_cat_sf"/>
</dbReference>
<dbReference type="InterPro" id="IPR036416">
    <property type="entry name" value="Pept_tRNA_hydro_sf"/>
</dbReference>
<protein>
    <submittedName>
        <fullName evidence="6">Peptidyl-tRNA hydrolase</fullName>
    </submittedName>
</protein>
<proteinExistence type="predicted"/>
<sequence>MLHQYRLRLKEIYGALRWRGPLAVVLAKAYLHRMRLSKTKFIGITGSAGKTTTTNLCRLILSAFYPVTGSQGSLNTPFATAETLLATEKKHEFCILEIGGFKTGALDLPMRLFTPKISVLTNIGKEHISAFKGKGEGVEGIAAEKAKLIKALPVDGTAVLNIDDARVKAIGEQCRARIIWVGRDEGAIIRLLEATSRYPESLKLKIAYQGKTYKVITQLHGTQLALSVLSALGVAVAAGISLEDAIPPLVEAQPEDGRMQIVDGGEGVTFIRDDYKAPLWSLYAPLEYLGEAIATRKIAVIGSVSDFYGDKYKQFAREARKHADIVIFVGQSAHRALRARKDENDQALQGFATMRETADYLRKILQPGDLVLLKGSSKVDHLERLVLDRQQAIQCWRERCGLEIFCYNCSQQYKESSTSHSTQLTIYPIEANEAVPTGVVHPGTTITTVIVGLGNPGKEYENTVHNIGYRVIDTLATRHNGIWQTVETGQVCSIELNDATVKLFKPDAFMNLTGPKLQHFLTSTGCPPSHCIIVHDDMDIELGKVKYKREGGDAGHRGVKSCLAALGTYAVPRIRFGVREPGSDKKAGEQVLTDFSATALTQLPQLIEQAMAKILQTIPETTSPDI</sequence>
<dbReference type="InterPro" id="IPR051046">
    <property type="entry name" value="MurCDEF_CellWall_CoF430Synth"/>
</dbReference>
<feature type="domain" description="Mur ligase C-terminal" evidence="4">
    <location>
        <begin position="257"/>
        <end position="376"/>
    </location>
</feature>
<dbReference type="Gene3D" id="3.40.50.1470">
    <property type="entry name" value="Peptidyl-tRNA hydrolase"/>
    <property type="match status" value="1"/>
</dbReference>